<dbReference type="Gramene" id="OMO89773">
    <property type="protein sequence ID" value="OMO89773"/>
    <property type="gene ID" value="CCACVL1_07638"/>
</dbReference>
<evidence type="ECO:0000313" key="1">
    <source>
        <dbReference type="EMBL" id="OMO89773.1"/>
    </source>
</evidence>
<gene>
    <name evidence="1" type="ORF">CCACVL1_07638</name>
</gene>
<comment type="caution">
    <text evidence="1">The sequence shown here is derived from an EMBL/GenBank/DDBJ whole genome shotgun (WGS) entry which is preliminary data.</text>
</comment>
<reference evidence="1 2" key="1">
    <citation type="submission" date="2013-09" db="EMBL/GenBank/DDBJ databases">
        <title>Corchorus capsularis genome sequencing.</title>
        <authorList>
            <person name="Alam M."/>
            <person name="Haque M.S."/>
            <person name="Islam M.S."/>
            <person name="Emdad E.M."/>
            <person name="Islam M.M."/>
            <person name="Ahmed B."/>
            <person name="Halim A."/>
            <person name="Hossen Q.M.M."/>
            <person name="Hossain M.Z."/>
            <person name="Ahmed R."/>
            <person name="Khan M.M."/>
            <person name="Islam R."/>
            <person name="Rashid M.M."/>
            <person name="Khan S.A."/>
            <person name="Rahman M.S."/>
            <person name="Alam M."/>
        </authorList>
    </citation>
    <scope>NUCLEOTIDE SEQUENCE [LARGE SCALE GENOMIC DNA]</scope>
    <source>
        <strain evidence="2">cv. CVL-1</strain>
        <tissue evidence="1">Whole seedling</tissue>
    </source>
</reference>
<dbReference type="EMBL" id="AWWV01008598">
    <property type="protein sequence ID" value="OMO89773.1"/>
    <property type="molecule type" value="Genomic_DNA"/>
</dbReference>
<dbReference type="AlphaFoldDB" id="A0A1R3J4M1"/>
<proteinExistence type="predicted"/>
<organism evidence="1 2">
    <name type="scientific">Corchorus capsularis</name>
    <name type="common">Jute</name>
    <dbReference type="NCBI Taxonomy" id="210143"/>
    <lineage>
        <taxon>Eukaryota</taxon>
        <taxon>Viridiplantae</taxon>
        <taxon>Streptophyta</taxon>
        <taxon>Embryophyta</taxon>
        <taxon>Tracheophyta</taxon>
        <taxon>Spermatophyta</taxon>
        <taxon>Magnoliopsida</taxon>
        <taxon>eudicotyledons</taxon>
        <taxon>Gunneridae</taxon>
        <taxon>Pentapetalae</taxon>
        <taxon>rosids</taxon>
        <taxon>malvids</taxon>
        <taxon>Malvales</taxon>
        <taxon>Malvaceae</taxon>
        <taxon>Grewioideae</taxon>
        <taxon>Apeibeae</taxon>
        <taxon>Corchorus</taxon>
    </lineage>
</organism>
<accession>A0A1R3J4M1</accession>
<protein>
    <submittedName>
        <fullName evidence="1">Uncharacterized protein</fullName>
    </submittedName>
</protein>
<keyword evidence="2" id="KW-1185">Reference proteome</keyword>
<evidence type="ECO:0000313" key="2">
    <source>
        <dbReference type="Proteomes" id="UP000188268"/>
    </source>
</evidence>
<sequence length="22" mass="2448">MAIFIIFPNLGFSSSTMKISWG</sequence>
<dbReference type="Proteomes" id="UP000188268">
    <property type="component" value="Unassembled WGS sequence"/>
</dbReference>
<name>A0A1R3J4M1_COCAP</name>